<dbReference type="RefSeq" id="WP_312643841.1">
    <property type="nucleotide sequence ID" value="NZ_CP116967.1"/>
</dbReference>
<evidence type="ECO:0000313" key="2">
    <source>
        <dbReference type="Proteomes" id="UP001302719"/>
    </source>
</evidence>
<proteinExistence type="predicted"/>
<protein>
    <submittedName>
        <fullName evidence="1">Uncharacterized protein</fullName>
    </submittedName>
</protein>
<dbReference type="KEGG" id="nall:PP769_00440"/>
<organism evidence="1 2">
    <name type="scientific">Candidatus Nitrospira allomarina</name>
    <dbReference type="NCBI Taxonomy" id="3020900"/>
    <lineage>
        <taxon>Bacteria</taxon>
        <taxon>Pseudomonadati</taxon>
        <taxon>Nitrospirota</taxon>
        <taxon>Nitrospiria</taxon>
        <taxon>Nitrospirales</taxon>
        <taxon>Nitrospiraceae</taxon>
        <taxon>Nitrospira</taxon>
    </lineage>
</organism>
<name>A0AA96JSN0_9BACT</name>
<evidence type="ECO:0000313" key="1">
    <source>
        <dbReference type="EMBL" id="WNM58260.1"/>
    </source>
</evidence>
<dbReference type="EMBL" id="CP116967">
    <property type="protein sequence ID" value="WNM58260.1"/>
    <property type="molecule type" value="Genomic_DNA"/>
</dbReference>
<dbReference type="Proteomes" id="UP001302719">
    <property type="component" value="Chromosome"/>
</dbReference>
<dbReference type="AlphaFoldDB" id="A0AA96JSN0"/>
<sequence>MLTATDVFEQTREMALRATSQEERALQIDYPALSTKIEQALAGRKVTLLYVNEFLPEGYEDQGRFNVMVMTSGQVLFDMVIGDSYFRYDVFSCCDLDKIQLIDGTWDNKEKRTEESFLSLRLMHGDEAHILLALNDAQRPAVLSFAEKISHGRHPEKA</sequence>
<reference evidence="1 2" key="1">
    <citation type="submission" date="2023-01" db="EMBL/GenBank/DDBJ databases">
        <title>Cultivation and genomic characterization of new, ubiquitous marine nitrite-oxidizing bacteria from the Nitrospirales.</title>
        <authorList>
            <person name="Mueller A.J."/>
            <person name="Daebeler A."/>
            <person name="Herbold C.W."/>
            <person name="Kirkegaard R.H."/>
            <person name="Daims H."/>
        </authorList>
    </citation>
    <scope>NUCLEOTIDE SEQUENCE [LARGE SCALE GENOMIC DNA]</scope>
    <source>
        <strain evidence="1 2">VA</strain>
    </source>
</reference>
<keyword evidence="2" id="KW-1185">Reference proteome</keyword>
<gene>
    <name evidence="1" type="ORF">PP769_00440</name>
</gene>
<accession>A0AA96JSN0</accession>